<evidence type="ECO:0000313" key="5">
    <source>
        <dbReference type="Proteomes" id="UP000396862"/>
    </source>
</evidence>
<proteinExistence type="predicted"/>
<keyword evidence="1" id="KW-0812">Transmembrane</keyword>
<dbReference type="Proteomes" id="UP000240621">
    <property type="component" value="Unassembled WGS sequence"/>
</dbReference>
<feature type="transmembrane region" description="Helical" evidence="1">
    <location>
        <begin position="12"/>
        <end position="30"/>
    </location>
</feature>
<dbReference type="RefSeq" id="WP_106543558.1">
    <property type="nucleotide sequence ID" value="NZ_BLAU01000001.1"/>
</dbReference>
<keyword evidence="5" id="KW-1185">Reference proteome</keyword>
<dbReference type="EMBL" id="PYGC01000012">
    <property type="protein sequence ID" value="PSK80964.1"/>
    <property type="molecule type" value="Genomic_DNA"/>
</dbReference>
<organism evidence="3 4">
    <name type="scientific">Prolixibacter denitrificans</name>
    <dbReference type="NCBI Taxonomy" id="1541063"/>
    <lineage>
        <taxon>Bacteria</taxon>
        <taxon>Pseudomonadati</taxon>
        <taxon>Bacteroidota</taxon>
        <taxon>Bacteroidia</taxon>
        <taxon>Marinilabiliales</taxon>
        <taxon>Prolixibacteraceae</taxon>
        <taxon>Prolixibacter</taxon>
    </lineage>
</organism>
<accession>A0A2P8C7M1</accession>
<evidence type="ECO:0000313" key="2">
    <source>
        <dbReference type="EMBL" id="GET22364.1"/>
    </source>
</evidence>
<dbReference type="OrthoDB" id="9965758at2"/>
<keyword evidence="1" id="KW-1133">Transmembrane helix</keyword>
<dbReference type="EMBL" id="BLAU01000001">
    <property type="protein sequence ID" value="GET22364.1"/>
    <property type="molecule type" value="Genomic_DNA"/>
</dbReference>
<reference evidence="2 5" key="2">
    <citation type="submission" date="2019-10" db="EMBL/GenBank/DDBJ databases">
        <title>Prolixibacter strains distinguished by the presence of nitrate reductase genes were adept at nitrate-dependent anaerobic corrosion of metallic iron and carbon steel.</title>
        <authorList>
            <person name="Iino T."/>
            <person name="Shono N."/>
            <person name="Ito K."/>
            <person name="Nakamura R."/>
            <person name="Sueoka K."/>
            <person name="Harayama S."/>
            <person name="Ohkuma M."/>
        </authorList>
    </citation>
    <scope>NUCLEOTIDE SEQUENCE [LARGE SCALE GENOMIC DNA]</scope>
    <source>
        <strain evidence="2 5">MIC1-1</strain>
    </source>
</reference>
<evidence type="ECO:0000256" key="1">
    <source>
        <dbReference type="SAM" id="Phobius"/>
    </source>
</evidence>
<name>A0A2P8C7M1_9BACT</name>
<evidence type="ECO:0000313" key="4">
    <source>
        <dbReference type="Proteomes" id="UP000240621"/>
    </source>
</evidence>
<dbReference type="AlphaFoldDB" id="A0A2P8C7M1"/>
<comment type="caution">
    <text evidence="3">The sequence shown here is derived from an EMBL/GenBank/DDBJ whole genome shotgun (WGS) entry which is preliminary data.</text>
</comment>
<evidence type="ECO:0000313" key="3">
    <source>
        <dbReference type="EMBL" id="PSK80964.1"/>
    </source>
</evidence>
<dbReference type="Proteomes" id="UP000396862">
    <property type="component" value="Unassembled WGS sequence"/>
</dbReference>
<sequence length="143" mass="16661">MVVRDKKVQRTVLSVLVVAVLWIVGGRYMNRSYKKEVLNRKKMYCYQEYWGTVNPVLFVKKKQLIDSLVEYYQGIEKGNPNPVFNFPPLSLPYDTCVYILGYEIDSSVAHVICYDDWGKQGSFVKGYVYIHTLHDSPPPKEEK</sequence>
<reference evidence="3 4" key="1">
    <citation type="submission" date="2018-03" db="EMBL/GenBank/DDBJ databases">
        <title>Genomic Encyclopedia of Archaeal and Bacterial Type Strains, Phase II (KMG-II): from individual species to whole genera.</title>
        <authorList>
            <person name="Goeker M."/>
        </authorList>
    </citation>
    <scope>NUCLEOTIDE SEQUENCE [LARGE SCALE GENOMIC DNA]</scope>
    <source>
        <strain evidence="3 4">DSM 27267</strain>
    </source>
</reference>
<gene>
    <name evidence="3" type="ORF">CLV93_11299</name>
    <name evidence="2" type="ORF">JCM18694_26100</name>
</gene>
<protein>
    <submittedName>
        <fullName evidence="3">Uncharacterized protein</fullName>
    </submittedName>
</protein>
<keyword evidence="1" id="KW-0472">Membrane</keyword>